<keyword evidence="1" id="KW-0812">Transmembrane</keyword>
<accession>A0A2N5WC72</accession>
<dbReference type="RefSeq" id="WP_029344464.1">
    <property type="nucleotide sequence ID" value="NZ_JNLP01000001.1"/>
</dbReference>
<protein>
    <submittedName>
        <fullName evidence="2">Uncharacterized protein</fullName>
    </submittedName>
</protein>
<comment type="caution">
    <text evidence="2">The sequence shown here is derived from an EMBL/GenBank/DDBJ whole genome shotgun (WGS) entry which is preliminary data.</text>
</comment>
<dbReference type="Proteomes" id="UP000234865">
    <property type="component" value="Unassembled WGS sequence"/>
</dbReference>
<dbReference type="AlphaFoldDB" id="A0A2N5WC72"/>
<reference evidence="3" key="1">
    <citation type="submission" date="2016-08" db="EMBL/GenBank/DDBJ databases">
        <title>Comparative genomics of Lactococcus lactis strain WFLU12 isolated from the gastrointestinal tract of wild olive flounder (Paralichythys olivaceus).</title>
        <authorList>
            <person name="Nguyen T.L."/>
            <person name="Kim D.-H."/>
        </authorList>
    </citation>
    <scope>NUCLEOTIDE SEQUENCE [LARGE SCALE GENOMIC DNA]</scope>
    <source>
        <strain evidence="3">WFLU12</strain>
    </source>
</reference>
<evidence type="ECO:0000313" key="2">
    <source>
        <dbReference type="EMBL" id="PLW59831.1"/>
    </source>
</evidence>
<gene>
    <name evidence="2" type="ORF">CYU10_000737</name>
</gene>
<evidence type="ECO:0000256" key="1">
    <source>
        <dbReference type="SAM" id="Phobius"/>
    </source>
</evidence>
<evidence type="ECO:0000313" key="3">
    <source>
        <dbReference type="Proteomes" id="UP000234865"/>
    </source>
</evidence>
<proteinExistence type="predicted"/>
<sequence>MKLSKNTKDVIKVLLLLGVAVQFADYALALLNKLPSYPMDKIVKIIVCSVVAGFIGYFLFLVLWDKEK</sequence>
<name>A0A2N5WC72_LACLL</name>
<dbReference type="EMBL" id="PKRZ01000001">
    <property type="protein sequence ID" value="PLW59831.1"/>
    <property type="molecule type" value="Genomic_DNA"/>
</dbReference>
<keyword evidence="1" id="KW-0472">Membrane</keyword>
<organism evidence="2 3">
    <name type="scientific">Lactococcus lactis subsp. lactis</name>
    <name type="common">Streptococcus lactis</name>
    <dbReference type="NCBI Taxonomy" id="1360"/>
    <lineage>
        <taxon>Bacteria</taxon>
        <taxon>Bacillati</taxon>
        <taxon>Bacillota</taxon>
        <taxon>Bacilli</taxon>
        <taxon>Lactobacillales</taxon>
        <taxon>Streptococcaceae</taxon>
        <taxon>Lactococcus</taxon>
    </lineage>
</organism>
<feature type="transmembrane region" description="Helical" evidence="1">
    <location>
        <begin position="45"/>
        <end position="64"/>
    </location>
</feature>
<keyword evidence="1" id="KW-1133">Transmembrane helix</keyword>